<organism evidence="2 3">
    <name type="scientific">Halobellus clavatus</name>
    <dbReference type="NCBI Taxonomy" id="660517"/>
    <lineage>
        <taxon>Archaea</taxon>
        <taxon>Methanobacteriati</taxon>
        <taxon>Methanobacteriota</taxon>
        <taxon>Stenosarchaea group</taxon>
        <taxon>Halobacteria</taxon>
        <taxon>Halobacteriales</taxon>
        <taxon>Haloferacaceae</taxon>
        <taxon>Halobellus</taxon>
    </lineage>
</organism>
<dbReference type="Proteomes" id="UP000199170">
    <property type="component" value="Unassembled WGS sequence"/>
</dbReference>
<proteinExistence type="predicted"/>
<dbReference type="OrthoDB" id="216728at2157"/>
<feature type="coiled-coil region" evidence="1">
    <location>
        <begin position="131"/>
        <end position="158"/>
    </location>
</feature>
<sequence>MPIDVDSEEWKEGRLLDPLEVHITDLLRNNDEQAFTLEEITNHIIEDEADALFLLDGIDEEQALEEVDEETYGLIKSRIAMKLEDLGWRNFIEWKVIGYDNADVGTVYFTNSDKEPVSPLAKIQDVYPRKFSSIEEDIENLADDVEELQYAVNNLRKENY</sequence>
<evidence type="ECO:0000256" key="1">
    <source>
        <dbReference type="SAM" id="Coils"/>
    </source>
</evidence>
<evidence type="ECO:0000313" key="2">
    <source>
        <dbReference type="EMBL" id="SDY13420.1"/>
    </source>
</evidence>
<protein>
    <submittedName>
        <fullName evidence="2">Uncharacterized protein</fullName>
    </submittedName>
</protein>
<dbReference type="RefSeq" id="WP_089767332.1">
    <property type="nucleotide sequence ID" value="NZ_FNPB01000007.1"/>
</dbReference>
<accession>A0A1H3HDK5</accession>
<dbReference type="EMBL" id="FNPB01000007">
    <property type="protein sequence ID" value="SDY13420.1"/>
    <property type="molecule type" value="Genomic_DNA"/>
</dbReference>
<reference evidence="3" key="1">
    <citation type="submission" date="2016-10" db="EMBL/GenBank/DDBJ databases">
        <authorList>
            <person name="Varghese N."/>
            <person name="Submissions S."/>
        </authorList>
    </citation>
    <scope>NUCLEOTIDE SEQUENCE [LARGE SCALE GENOMIC DNA]</scope>
    <source>
        <strain evidence="3">CGMCC 1.10118</strain>
    </source>
</reference>
<keyword evidence="3" id="KW-1185">Reference proteome</keyword>
<dbReference type="AlphaFoldDB" id="A0A1H3HDK5"/>
<name>A0A1H3HDK5_9EURY</name>
<evidence type="ECO:0000313" key="3">
    <source>
        <dbReference type="Proteomes" id="UP000199170"/>
    </source>
</evidence>
<gene>
    <name evidence="2" type="ORF">SAMN04487946_1076</name>
</gene>
<dbReference type="STRING" id="660517.SAMN04487946_1076"/>
<keyword evidence="1" id="KW-0175">Coiled coil</keyword>